<keyword evidence="1" id="KW-0812">Transmembrane</keyword>
<keyword evidence="3" id="KW-1185">Reference proteome</keyword>
<name>A0ABW3N567_9FLAO</name>
<evidence type="ECO:0000313" key="3">
    <source>
        <dbReference type="Proteomes" id="UP001597013"/>
    </source>
</evidence>
<dbReference type="EMBL" id="JBHTJL010000009">
    <property type="protein sequence ID" value="MFD1062767.1"/>
    <property type="molecule type" value="Genomic_DNA"/>
</dbReference>
<keyword evidence="1" id="KW-1133">Transmembrane helix</keyword>
<gene>
    <name evidence="2" type="ORF">ACFQ1Q_05870</name>
</gene>
<comment type="caution">
    <text evidence="2">The sequence shown here is derived from an EMBL/GenBank/DDBJ whole genome shotgun (WGS) entry which is preliminary data.</text>
</comment>
<dbReference type="RefSeq" id="WP_386128924.1">
    <property type="nucleotide sequence ID" value="NZ_JBHTJL010000009.1"/>
</dbReference>
<protein>
    <submittedName>
        <fullName evidence="2">Uncharacterized protein</fullName>
    </submittedName>
</protein>
<organism evidence="2 3">
    <name type="scientific">Winogradskyella litorisediminis</name>
    <dbReference type="NCBI Taxonomy" id="1156618"/>
    <lineage>
        <taxon>Bacteria</taxon>
        <taxon>Pseudomonadati</taxon>
        <taxon>Bacteroidota</taxon>
        <taxon>Flavobacteriia</taxon>
        <taxon>Flavobacteriales</taxon>
        <taxon>Flavobacteriaceae</taxon>
        <taxon>Winogradskyella</taxon>
    </lineage>
</organism>
<proteinExistence type="predicted"/>
<feature type="transmembrane region" description="Helical" evidence="1">
    <location>
        <begin position="39"/>
        <end position="57"/>
    </location>
</feature>
<evidence type="ECO:0000256" key="1">
    <source>
        <dbReference type="SAM" id="Phobius"/>
    </source>
</evidence>
<accession>A0ABW3N567</accession>
<reference evidence="3" key="1">
    <citation type="journal article" date="2019" name="Int. J. Syst. Evol. Microbiol.">
        <title>The Global Catalogue of Microorganisms (GCM) 10K type strain sequencing project: providing services to taxonomists for standard genome sequencing and annotation.</title>
        <authorList>
            <consortium name="The Broad Institute Genomics Platform"/>
            <consortium name="The Broad Institute Genome Sequencing Center for Infectious Disease"/>
            <person name="Wu L."/>
            <person name="Ma J."/>
        </authorList>
    </citation>
    <scope>NUCLEOTIDE SEQUENCE [LARGE SCALE GENOMIC DNA]</scope>
    <source>
        <strain evidence="3">CCUG 62215</strain>
    </source>
</reference>
<dbReference type="Proteomes" id="UP001597013">
    <property type="component" value="Unassembled WGS sequence"/>
</dbReference>
<feature type="transmembrane region" description="Helical" evidence="1">
    <location>
        <begin position="78"/>
        <end position="98"/>
    </location>
</feature>
<sequence>MTWALHYISLSEIAFYALLACFFAAFSNQLNIVKISSEKAITIAIISIIFIYGKNWIRYNGKKRLILNAKSKKQKVELWKLIALPIACVVLAIIFFQAV</sequence>
<feature type="transmembrane region" description="Helical" evidence="1">
    <location>
        <begin position="7"/>
        <end position="27"/>
    </location>
</feature>
<evidence type="ECO:0000313" key="2">
    <source>
        <dbReference type="EMBL" id="MFD1062767.1"/>
    </source>
</evidence>
<keyword evidence="1" id="KW-0472">Membrane</keyword>